<keyword evidence="3" id="KW-1185">Reference proteome</keyword>
<feature type="transmembrane region" description="Helical" evidence="1">
    <location>
        <begin position="49"/>
        <end position="73"/>
    </location>
</feature>
<feature type="transmembrane region" description="Helical" evidence="1">
    <location>
        <begin position="164"/>
        <end position="186"/>
    </location>
</feature>
<dbReference type="KEGG" id="mpz:Marpi_0271"/>
<dbReference type="RefSeq" id="WP_014295795.1">
    <property type="nucleotide sequence ID" value="NC_016751.1"/>
</dbReference>
<gene>
    <name evidence="2" type="ordered locus">Marpi_0271</name>
</gene>
<reference evidence="3" key="2">
    <citation type="submission" date="2012-01" db="EMBL/GenBank/DDBJ databases">
        <title>Complete sequence of chromosome of Marinitoga piezophila KA3.</title>
        <authorList>
            <person name="Lucas S."/>
            <person name="Han J."/>
            <person name="Lapidus A."/>
            <person name="Cheng J.-F."/>
            <person name="Goodwin L."/>
            <person name="Pitluck S."/>
            <person name="Peters L."/>
            <person name="Mikhailova N."/>
            <person name="Teshima H."/>
            <person name="Detter J.C."/>
            <person name="Han C."/>
            <person name="Tapia R."/>
            <person name="Land M."/>
            <person name="Hauser L."/>
            <person name="Kyrpides N."/>
            <person name="Ivanova N."/>
            <person name="Pagani I."/>
            <person name="Jebbar M."/>
            <person name="Vannier P."/>
            <person name="Oger P."/>
            <person name="Cario A."/>
            <person name="Bartlett D."/>
            <person name="Noll K.M."/>
            <person name="Woyke T."/>
        </authorList>
    </citation>
    <scope>NUCLEOTIDE SEQUENCE [LARGE SCALE GENOMIC DNA]</scope>
    <source>
        <strain evidence="3">DSM 14283 / JCM 11233 / KA3</strain>
    </source>
</reference>
<dbReference type="STRING" id="443254.Marpi_0271"/>
<dbReference type="Proteomes" id="UP000007161">
    <property type="component" value="Chromosome"/>
</dbReference>
<feature type="transmembrane region" description="Helical" evidence="1">
    <location>
        <begin position="137"/>
        <end position="158"/>
    </location>
</feature>
<evidence type="ECO:0000313" key="3">
    <source>
        <dbReference type="Proteomes" id="UP000007161"/>
    </source>
</evidence>
<evidence type="ECO:0000313" key="2">
    <source>
        <dbReference type="EMBL" id="AEX84723.1"/>
    </source>
</evidence>
<reference evidence="2 3" key="1">
    <citation type="journal article" date="2012" name="J. Bacteriol.">
        <title>Complete Genome Sequence of the Thermophilic, Piezophilic, Heterotrophic Bacterium Marinitoga piezophila KA3.</title>
        <authorList>
            <person name="Lucas S."/>
            <person name="Han J."/>
            <person name="Lapidus A."/>
            <person name="Cheng J.F."/>
            <person name="Goodwin L.A."/>
            <person name="Pitluck S."/>
            <person name="Peters L."/>
            <person name="Mikhailova N."/>
            <person name="Teshima H."/>
            <person name="Detter J.C."/>
            <person name="Han C."/>
            <person name="Tapia R."/>
            <person name="Land M."/>
            <person name="Hauser L."/>
            <person name="Kyrpides N.C."/>
            <person name="Ivanova N."/>
            <person name="Pagani I."/>
            <person name="Vannier P."/>
            <person name="Oger P."/>
            <person name="Bartlett D.H."/>
            <person name="Noll K.M."/>
            <person name="Woyke T."/>
            <person name="Jebbar M."/>
        </authorList>
    </citation>
    <scope>NUCLEOTIDE SEQUENCE [LARGE SCALE GENOMIC DNA]</scope>
    <source>
        <strain evidence="3">DSM 14283 / JCM 11233 / KA3</strain>
    </source>
</reference>
<dbReference type="AlphaFoldDB" id="H2J3Z5"/>
<keyword evidence="1" id="KW-1133">Transmembrane helix</keyword>
<keyword evidence="1" id="KW-0812">Transmembrane</keyword>
<protein>
    <submittedName>
        <fullName evidence="2">Uncharacterized protein</fullName>
    </submittedName>
</protein>
<organism evidence="2 3">
    <name type="scientific">Marinitoga piezophila (strain DSM 14283 / JCM 11233 / KA3)</name>
    <dbReference type="NCBI Taxonomy" id="443254"/>
    <lineage>
        <taxon>Bacteria</taxon>
        <taxon>Thermotogati</taxon>
        <taxon>Thermotogota</taxon>
        <taxon>Thermotogae</taxon>
        <taxon>Petrotogales</taxon>
        <taxon>Petrotogaceae</taxon>
        <taxon>Marinitoga</taxon>
    </lineage>
</organism>
<proteinExistence type="predicted"/>
<dbReference type="EMBL" id="CP003257">
    <property type="protein sequence ID" value="AEX84723.1"/>
    <property type="molecule type" value="Genomic_DNA"/>
</dbReference>
<name>H2J3Z5_MARPK</name>
<accession>H2J3Z5</accession>
<feature type="transmembrane region" description="Helical" evidence="1">
    <location>
        <begin position="97"/>
        <end position="117"/>
    </location>
</feature>
<sequence length="196" mass="22988">MHLKKERYFLGIGIILMFINELNTIGIILQFIGIYLLSEKTNNKKTFYYFVISLFLFYSLISFFVPQSIIMIFKNYPGLANNFDSLFTLRYSLLESIRNYFFVISLSFFIYLISLILERIAYKNLYDITLSKELSIAIKLISVEAVVLTFSYLLLAKFVIDDVIILNLLIILFVLNLTLIFLIKLFEIIGFINIEQ</sequence>
<evidence type="ECO:0000256" key="1">
    <source>
        <dbReference type="SAM" id="Phobius"/>
    </source>
</evidence>
<feature type="transmembrane region" description="Helical" evidence="1">
    <location>
        <begin position="12"/>
        <end position="37"/>
    </location>
</feature>
<keyword evidence="1" id="KW-0472">Membrane</keyword>
<dbReference type="HOGENOM" id="CLU_1388782_0_0_0"/>